<dbReference type="Proteomes" id="UP000017837">
    <property type="component" value="Unassembled WGS sequence"/>
</dbReference>
<evidence type="ECO:0008006" key="4">
    <source>
        <dbReference type="Google" id="ProtNLM"/>
    </source>
</evidence>
<protein>
    <recommendedName>
        <fullName evidence="4">DUF4350 domain-containing protein</fullName>
    </recommendedName>
</protein>
<gene>
    <name evidence="2" type="ORF">ABENE_04440</name>
</gene>
<dbReference type="InterPro" id="IPR029062">
    <property type="entry name" value="Class_I_gatase-like"/>
</dbReference>
<accession>V4RRX0</accession>
<evidence type="ECO:0000313" key="2">
    <source>
        <dbReference type="EMBL" id="ESQ93943.1"/>
    </source>
</evidence>
<dbReference type="PATRIC" id="fig|1121022.4.peg.882"/>
<dbReference type="eggNOG" id="ENOG502ZDYQ">
    <property type="taxonomic scope" value="Bacteria"/>
</dbReference>
<feature type="chain" id="PRO_5004728781" description="DUF4350 domain-containing protein" evidence="1">
    <location>
        <begin position="24"/>
        <end position="296"/>
    </location>
</feature>
<dbReference type="RefSeq" id="WP_018079879.1">
    <property type="nucleotide sequence ID" value="NZ_AQWM01000001.1"/>
</dbReference>
<proteinExistence type="predicted"/>
<evidence type="ECO:0000313" key="3">
    <source>
        <dbReference type="Proteomes" id="UP000017837"/>
    </source>
</evidence>
<organism evidence="2 3">
    <name type="scientific">Asticcacaulis benevestitus DSM 16100 = ATCC BAA-896</name>
    <dbReference type="NCBI Taxonomy" id="1121022"/>
    <lineage>
        <taxon>Bacteria</taxon>
        <taxon>Pseudomonadati</taxon>
        <taxon>Pseudomonadota</taxon>
        <taxon>Alphaproteobacteria</taxon>
        <taxon>Caulobacterales</taxon>
        <taxon>Caulobacteraceae</taxon>
        <taxon>Asticcacaulis</taxon>
    </lineage>
</organism>
<keyword evidence="1" id="KW-0732">Signal</keyword>
<dbReference type="EMBL" id="AWGB01000006">
    <property type="protein sequence ID" value="ESQ93943.1"/>
    <property type="molecule type" value="Genomic_DNA"/>
</dbReference>
<evidence type="ECO:0000256" key="1">
    <source>
        <dbReference type="SAM" id="SignalP"/>
    </source>
</evidence>
<dbReference type="Gene3D" id="3.40.50.880">
    <property type="match status" value="1"/>
</dbReference>
<sequence length="296" mass="31915">MDWTRRSMVMAGAATLAAGPVQAQQQVSDPDFKPKVDMPAIAGKHLTIDQAHNNFHTRDGRYAPFARLMTADGWTVGTNDAAFSAATLAENDVLVVANALPPKGGEEAFTTEECTNVEQWVKGGGSLWLIADHAPFGKAAQIMAKAFGFDMGTGYVFEPEANSQLVFTGAALGDHLIMHGRNDKERIRKIKSFTGQSLSVPKGATALLKFGDRAREAPTPQDMTRGRKMPAVAGRCQSFALDYGAGRLVVMGEAAMLSAQVVIQPNGERIYAGMNVPGYDDQQFALNVGRWLERVL</sequence>
<feature type="signal peptide" evidence="1">
    <location>
        <begin position="1"/>
        <end position="23"/>
    </location>
</feature>
<dbReference type="SUPFAM" id="SSF52317">
    <property type="entry name" value="Class I glutamine amidotransferase-like"/>
    <property type="match status" value="1"/>
</dbReference>
<dbReference type="AlphaFoldDB" id="V4RRX0"/>
<dbReference type="STRING" id="1121022.GCA_000376105_00195"/>
<comment type="caution">
    <text evidence="2">The sequence shown here is derived from an EMBL/GenBank/DDBJ whole genome shotgun (WGS) entry which is preliminary data.</text>
</comment>
<reference evidence="2 3" key="1">
    <citation type="journal article" date="2014" name="Nature">
        <title>Sequential evolution of bacterial morphology by co-option of a developmental regulator.</title>
        <authorList>
            <person name="Jiang C."/>
            <person name="Brown P.J."/>
            <person name="Ducret A."/>
            <person name="Brun Y.V."/>
        </authorList>
    </citation>
    <scope>NUCLEOTIDE SEQUENCE [LARGE SCALE GENOMIC DNA]</scope>
    <source>
        <strain evidence="2 3">DSM 16100</strain>
    </source>
</reference>
<keyword evidence="3" id="KW-1185">Reference proteome</keyword>
<name>V4RRX0_9CAUL</name>
<dbReference type="OrthoDB" id="6397329at2"/>